<dbReference type="RefSeq" id="WP_013232307.1">
    <property type="nucleotide sequence ID" value="NC_014323.1"/>
</dbReference>
<dbReference type="AlphaFoldDB" id="D8IVY7"/>
<evidence type="ECO:0000256" key="3">
    <source>
        <dbReference type="ARBA" id="ARBA00022692"/>
    </source>
</evidence>
<dbReference type="GeneID" id="29393395"/>
<dbReference type="SMART" id="SM00283">
    <property type="entry name" value="MA"/>
    <property type="match status" value="1"/>
</dbReference>
<dbReference type="CDD" id="cd11386">
    <property type="entry name" value="MCP_signal"/>
    <property type="match status" value="1"/>
</dbReference>
<dbReference type="SUPFAM" id="SSF58104">
    <property type="entry name" value="Methyl-accepting chemotaxis protein (MCP) signaling domain"/>
    <property type="match status" value="1"/>
</dbReference>
<evidence type="ECO:0000256" key="1">
    <source>
        <dbReference type="ARBA" id="ARBA00004651"/>
    </source>
</evidence>
<dbReference type="InterPro" id="IPR051310">
    <property type="entry name" value="MCP_chemotaxis"/>
</dbReference>
<accession>D8IVY7</accession>
<protein>
    <submittedName>
        <fullName evidence="11">Methyl-accepting chemotaxis transmembrane protein</fullName>
    </submittedName>
</protein>
<keyword evidence="3 8" id="KW-0812">Transmembrane</keyword>
<evidence type="ECO:0000259" key="9">
    <source>
        <dbReference type="PROSITE" id="PS50111"/>
    </source>
</evidence>
<organism evidence="11 12">
    <name type="scientific">Herbaspirillum seropedicae (strain SmR1)</name>
    <dbReference type="NCBI Taxonomy" id="757424"/>
    <lineage>
        <taxon>Bacteria</taxon>
        <taxon>Pseudomonadati</taxon>
        <taxon>Pseudomonadota</taxon>
        <taxon>Betaproteobacteria</taxon>
        <taxon>Burkholderiales</taxon>
        <taxon>Oxalobacteraceae</taxon>
        <taxon>Herbaspirillum</taxon>
    </lineage>
</organism>
<dbReference type="Pfam" id="PF02743">
    <property type="entry name" value="dCache_1"/>
    <property type="match status" value="1"/>
</dbReference>
<dbReference type="Proteomes" id="UP000000329">
    <property type="component" value="Chromosome"/>
</dbReference>
<dbReference type="InterPro" id="IPR003660">
    <property type="entry name" value="HAMP_dom"/>
</dbReference>
<dbReference type="eggNOG" id="COG0840">
    <property type="taxonomic scope" value="Bacteria"/>
</dbReference>
<feature type="transmembrane region" description="Helical" evidence="8">
    <location>
        <begin position="269"/>
        <end position="296"/>
    </location>
</feature>
<dbReference type="PROSITE" id="PS50885">
    <property type="entry name" value="HAMP"/>
    <property type="match status" value="1"/>
</dbReference>
<dbReference type="EMBL" id="CP002039">
    <property type="protein sequence ID" value="ADJ61785.1"/>
    <property type="molecule type" value="Genomic_DNA"/>
</dbReference>
<keyword evidence="12" id="KW-1185">Reference proteome</keyword>
<dbReference type="CDD" id="cd12912">
    <property type="entry name" value="PDC2_MCP_like"/>
    <property type="match status" value="1"/>
</dbReference>
<dbReference type="PROSITE" id="PS50111">
    <property type="entry name" value="CHEMOTAXIS_TRANSDUC_2"/>
    <property type="match status" value="1"/>
</dbReference>
<comment type="subcellular location">
    <subcellularLocation>
        <location evidence="1">Cell membrane</location>
        <topology evidence="1">Multi-pass membrane protein</topology>
    </subcellularLocation>
</comment>
<evidence type="ECO:0000256" key="4">
    <source>
        <dbReference type="ARBA" id="ARBA00022989"/>
    </source>
</evidence>
<dbReference type="GO" id="GO:0006935">
    <property type="term" value="P:chemotaxis"/>
    <property type="evidence" value="ECO:0007669"/>
    <property type="project" value="TreeGrafter"/>
</dbReference>
<evidence type="ECO:0000256" key="8">
    <source>
        <dbReference type="SAM" id="Phobius"/>
    </source>
</evidence>
<comment type="similarity">
    <text evidence="6">Belongs to the methyl-accepting chemotaxis (MCP) protein family.</text>
</comment>
<feature type="domain" description="HAMP" evidence="10">
    <location>
        <begin position="293"/>
        <end position="347"/>
    </location>
</feature>
<dbReference type="Gene3D" id="3.30.450.20">
    <property type="entry name" value="PAS domain"/>
    <property type="match status" value="2"/>
</dbReference>
<feature type="domain" description="Methyl-accepting transducer" evidence="9">
    <location>
        <begin position="352"/>
        <end position="581"/>
    </location>
</feature>
<evidence type="ECO:0000313" key="12">
    <source>
        <dbReference type="Proteomes" id="UP000000329"/>
    </source>
</evidence>
<reference evidence="11 12" key="1">
    <citation type="submission" date="2010-04" db="EMBL/GenBank/DDBJ databases">
        <title>The genome of Herbaspirillum seropedicae SmR1, an endophytic, nitrogen-fixing, plant-growth promoting beta-Proteobacteria.</title>
        <authorList>
            <person name="Pedrosa F.O."/>
            <person name="Monteiro R.A."/>
            <person name="Wassem R."/>
            <person name="Cruz L.M."/>
            <person name="Ayub R.A."/>
            <person name="Colauto N.B."/>
            <person name="Fernandez M.A."/>
            <person name="Fungaro M.H.P."/>
            <person name="Grisard E.C."/>
            <person name="Hungria M."/>
            <person name="Madeira H.M.F."/>
            <person name="Nodari R.O."/>
            <person name="Osaku C.A."/>
            <person name="Petzl-Erler M.L."/>
            <person name="Terenzi H."/>
            <person name="Vieira L.G.E."/>
            <person name="Almeida M.I.M."/>
            <person name="Alves L.R."/>
            <person name="Arantes O.M.N."/>
            <person name="Balsanelli E."/>
            <person name="Barcellos F.G."/>
            <person name="Baura V.A."/>
            <person name="Binde D.R."/>
            <person name="Campo R.J."/>
            <person name="Chubatsu L.S."/>
            <person name="Chueire L.M.O."/>
            <person name="Ciferri R.R."/>
            <person name="Correa L.C."/>
            <person name="da Conceicao Silva J.L."/>
            <person name="Dabul A.N.G."/>
            <person name="Dambros B.P."/>
            <person name="Faoro H."/>
            <person name="Favetti A."/>
            <person name="Friedermann G."/>
            <person name="Furlaneto M.C."/>
            <person name="Gasques L.S."/>
            <person name="Gimenes C.C.T."/>
            <person name="Gioppo N.M.R."/>
            <person name="Glienke-Blanco C."/>
            <person name="Godoy L.P."/>
            <person name="Guerra M.P."/>
            <person name="Karp S."/>
            <person name="Kava-Cordeiro V."/>
            <person name="Margarido V.P."/>
            <person name="Mathioni S.M."/>
            <person name="Menck-Soares M.A."/>
            <person name="Murace N.K."/>
            <person name="Nicolas M.F."/>
            <person name="Oliveira C.E.C."/>
            <person name="Pagnan N.A.B."/>
            <person name="Pamphile J.A."/>
            <person name="Patussi E.V."/>
            <person name="Pereira L.F.P."/>
            <person name="Pereira-Ferrari L."/>
            <person name="Pinto F.G.S."/>
            <person name="Precoma C."/>
            <person name="Prioli A.J."/>
            <person name="Prioli S.M.A.P."/>
            <person name="Raittz R.T."/>
            <person name="Ramos H.J.O."/>
            <person name="Ribeiro E.M.S.F."/>
            <person name="Rigo L.U."/>
            <person name="Rocha C.L.M.S.C."/>
            <person name="Rocha S.N."/>
            <person name="Santos K."/>
            <person name="Satori D."/>
            <person name="Silva A.G."/>
            <person name="Simao R.C.G."/>
            <person name="Soares M.A.M."/>
            <person name="Souza E.M."/>
            <person name="Steffens M.B.R."/>
            <person name="Steindel M."/>
            <person name="Tadra-Sfeir M.Z."/>
            <person name="Takahashi E.K."/>
            <person name="Torres R.A."/>
            <person name="Valle J.S."/>
            <person name="Vernal J.I."/>
            <person name="Vilas-Boas L.A."/>
            <person name="Watanabe M.A.E."/>
            <person name="Weiss V.A."/>
            <person name="Yates M.A."/>
            <person name="Souza E.M."/>
        </authorList>
    </citation>
    <scope>NUCLEOTIDE SEQUENCE [LARGE SCALE GENOMIC DNA]</scope>
    <source>
        <strain evidence="11 12">SmR1</strain>
    </source>
</reference>
<evidence type="ECO:0000313" key="11">
    <source>
        <dbReference type="EMBL" id="ADJ61785.1"/>
    </source>
</evidence>
<evidence type="ECO:0000256" key="7">
    <source>
        <dbReference type="PROSITE-ProRule" id="PRU00284"/>
    </source>
</evidence>
<dbReference type="Pfam" id="PF00672">
    <property type="entry name" value="HAMP"/>
    <property type="match status" value="1"/>
</dbReference>
<keyword evidence="2" id="KW-1003">Cell membrane</keyword>
<dbReference type="CDD" id="cd06225">
    <property type="entry name" value="HAMP"/>
    <property type="match status" value="1"/>
</dbReference>
<dbReference type="InterPro" id="IPR004089">
    <property type="entry name" value="MCPsignal_dom"/>
</dbReference>
<dbReference type="PANTHER" id="PTHR43531">
    <property type="entry name" value="PROTEIN ICFG"/>
    <property type="match status" value="1"/>
</dbReference>
<evidence type="ECO:0000259" key="10">
    <source>
        <dbReference type="PROSITE" id="PS50885"/>
    </source>
</evidence>
<sequence length="597" mass="62288">MLSSLRARVICALILLVISSVLISTAANYLIARKGLNAATDDDLATAVDQHAAVIGDWLAGKSKMIASLEDISLTSDPDAMLKQIQVAGGFYDVGVGYPDKRAKFTDWPNIPATYDPTTRPWYKGVLQAGKPVALPYVSTSGLLLVALARPVMRDGVLKAVVVGDVALDSVVENIKSIHPTPSSFGMLVEQGGRIIAHPDAQLRFKQASELAPEFSDLNVANAGPGQPPVHIVVDGREKLVRVQAVPGTDWNIVVAIDQQEASAGVRALLASSLLSLVAVVIAASLIGAAVTATAFRRLGQISAAMTAIGSGSGDLTQRLPDHGRDEVAIIAQSFNAFVAKLQSVMRDIRDAGETVRVASDEIAAANHDLSVRTESAAASLEQTAASMAEISATVDRSATAAHEADQRSSAATGIASQGGKVVSDAVATMGEIEKVSAQIGDIISVIDGIAFQTNILALNAAVESARAGEQGRGFAVVAHEVRNLAQRSAGAAREVKDLVEATISRVAAGSQQVRQAGGTMRDIVTHTDDVQSAIADIARTTTEQTRGIQEVNQAVIQLDGMVQQNAALVEESAAASSTLQQQANVLAATIARFRID</sequence>
<keyword evidence="4 8" id="KW-1133">Transmembrane helix</keyword>
<proteinExistence type="inferred from homology"/>
<dbReference type="FunFam" id="1.10.287.950:FF:000001">
    <property type="entry name" value="Methyl-accepting chemotaxis sensory transducer"/>
    <property type="match status" value="1"/>
</dbReference>
<dbReference type="CDD" id="cd12913">
    <property type="entry name" value="PDC1_MCP_like"/>
    <property type="match status" value="1"/>
</dbReference>
<dbReference type="SMART" id="SM00304">
    <property type="entry name" value="HAMP"/>
    <property type="match status" value="1"/>
</dbReference>
<dbReference type="InterPro" id="IPR033479">
    <property type="entry name" value="dCache_1"/>
</dbReference>
<keyword evidence="5 8" id="KW-0472">Membrane</keyword>
<gene>
    <name evidence="11" type="ordered locus">Hsero_0259</name>
</gene>
<dbReference type="Gene3D" id="1.10.287.950">
    <property type="entry name" value="Methyl-accepting chemotaxis protein"/>
    <property type="match status" value="1"/>
</dbReference>
<dbReference type="GO" id="GO:0004888">
    <property type="term" value="F:transmembrane signaling receptor activity"/>
    <property type="evidence" value="ECO:0007669"/>
    <property type="project" value="TreeGrafter"/>
</dbReference>
<keyword evidence="7" id="KW-0807">Transducer</keyword>
<dbReference type="HOGENOM" id="CLU_000445_107_12_4"/>
<dbReference type="Pfam" id="PF00015">
    <property type="entry name" value="MCPsignal"/>
    <property type="match status" value="1"/>
</dbReference>
<dbReference type="PANTHER" id="PTHR43531:SF16">
    <property type="entry name" value="METHYL-ACCEPTING CHEMOTAXIS PROTEIN II"/>
    <property type="match status" value="1"/>
</dbReference>
<dbReference type="STRING" id="757424.Hsero_0259"/>
<dbReference type="GO" id="GO:0005886">
    <property type="term" value="C:plasma membrane"/>
    <property type="evidence" value="ECO:0007669"/>
    <property type="project" value="UniProtKB-SubCell"/>
</dbReference>
<dbReference type="GO" id="GO:0007165">
    <property type="term" value="P:signal transduction"/>
    <property type="evidence" value="ECO:0007669"/>
    <property type="project" value="UniProtKB-KW"/>
</dbReference>
<dbReference type="KEGG" id="hse:Hsero_0259"/>
<evidence type="ECO:0000256" key="2">
    <source>
        <dbReference type="ARBA" id="ARBA00022475"/>
    </source>
</evidence>
<evidence type="ECO:0000256" key="5">
    <source>
        <dbReference type="ARBA" id="ARBA00023136"/>
    </source>
</evidence>
<name>D8IVY7_HERSS</name>
<evidence type="ECO:0000256" key="6">
    <source>
        <dbReference type="ARBA" id="ARBA00029447"/>
    </source>
</evidence>
<dbReference type="OrthoDB" id="8576332at2"/>